<feature type="transmembrane region" description="Helical" evidence="6">
    <location>
        <begin position="47"/>
        <end position="67"/>
    </location>
</feature>
<dbReference type="InterPro" id="IPR050469">
    <property type="entry name" value="Diguanylate_Cyclase"/>
</dbReference>
<dbReference type="EMBL" id="QGTS01000008">
    <property type="protein sequence ID" value="PWW07825.1"/>
    <property type="molecule type" value="Genomic_DNA"/>
</dbReference>
<dbReference type="PANTHER" id="PTHR45138">
    <property type="entry name" value="REGULATORY COMPONENTS OF SENSORY TRANSDUCTION SYSTEM"/>
    <property type="match status" value="1"/>
</dbReference>
<evidence type="ECO:0000256" key="2">
    <source>
        <dbReference type="ARBA" id="ARBA00004665"/>
    </source>
</evidence>
<dbReference type="PANTHER" id="PTHR45138:SF9">
    <property type="entry name" value="DIGUANYLATE CYCLASE DGCM-RELATED"/>
    <property type="match status" value="1"/>
</dbReference>
<dbReference type="Pfam" id="PF17178">
    <property type="entry name" value="MASE5"/>
    <property type="match status" value="1"/>
</dbReference>
<evidence type="ECO:0000313" key="8">
    <source>
        <dbReference type="EMBL" id="PWW07825.1"/>
    </source>
</evidence>
<comment type="caution">
    <text evidence="8">The sequence shown here is derived from an EMBL/GenBank/DDBJ whole genome shotgun (WGS) entry which is preliminary data.</text>
</comment>
<gene>
    <name evidence="8" type="ORF">DES37_108253</name>
</gene>
<evidence type="ECO:0000256" key="6">
    <source>
        <dbReference type="SAM" id="Phobius"/>
    </source>
</evidence>
<evidence type="ECO:0000256" key="5">
    <source>
        <dbReference type="ARBA" id="ARBA00034247"/>
    </source>
</evidence>
<dbReference type="InterPro" id="IPR043128">
    <property type="entry name" value="Rev_trsase/Diguanyl_cyclase"/>
</dbReference>
<dbReference type="GO" id="GO:1902201">
    <property type="term" value="P:negative regulation of bacterial-type flagellum-dependent cell motility"/>
    <property type="evidence" value="ECO:0007669"/>
    <property type="project" value="TreeGrafter"/>
</dbReference>
<feature type="domain" description="GGDEF" evidence="7">
    <location>
        <begin position="227"/>
        <end position="362"/>
    </location>
</feature>
<dbReference type="Pfam" id="PF00990">
    <property type="entry name" value="GGDEF"/>
    <property type="match status" value="1"/>
</dbReference>
<reference evidence="8 9" key="1">
    <citation type="submission" date="2018-05" db="EMBL/GenBank/DDBJ databases">
        <title>Genomic Encyclopedia of Type Strains, Phase IV (KMG-IV): sequencing the most valuable type-strain genomes for metagenomic binning, comparative biology and taxonomic classification.</title>
        <authorList>
            <person name="Goeker M."/>
        </authorList>
    </citation>
    <scope>NUCLEOTIDE SEQUENCE [LARGE SCALE GENOMIC DNA]</scope>
    <source>
        <strain evidence="8 9">DSM 19579</strain>
    </source>
</reference>
<dbReference type="GO" id="GO:0052621">
    <property type="term" value="F:diguanylate cyclase activity"/>
    <property type="evidence" value="ECO:0007669"/>
    <property type="project" value="UniProtKB-EC"/>
</dbReference>
<keyword evidence="4" id="KW-0342">GTP-binding</keyword>
<organism evidence="8 9">
    <name type="scientific">Mangrovibacter plantisponsor</name>
    <dbReference type="NCBI Taxonomy" id="451513"/>
    <lineage>
        <taxon>Bacteria</taxon>
        <taxon>Pseudomonadati</taxon>
        <taxon>Pseudomonadota</taxon>
        <taxon>Gammaproteobacteria</taxon>
        <taxon>Enterobacterales</taxon>
        <taxon>Enterobacteriaceae</taxon>
        <taxon>Mangrovibacter</taxon>
    </lineage>
</organism>
<dbReference type="CDD" id="cd01949">
    <property type="entry name" value="GGDEF"/>
    <property type="match status" value="1"/>
</dbReference>
<dbReference type="AlphaFoldDB" id="A0A317PXI3"/>
<keyword evidence="6" id="KW-0812">Transmembrane</keyword>
<comment type="cofactor">
    <cofactor evidence="1">
        <name>Mg(2+)</name>
        <dbReference type="ChEBI" id="CHEBI:18420"/>
    </cofactor>
</comment>
<feature type="transmembrane region" description="Helical" evidence="6">
    <location>
        <begin position="153"/>
        <end position="173"/>
    </location>
</feature>
<protein>
    <recommendedName>
        <fullName evidence="3">diguanylate cyclase</fullName>
        <ecNumber evidence="3">2.7.7.65</ecNumber>
    </recommendedName>
</protein>
<keyword evidence="6" id="KW-0472">Membrane</keyword>
<dbReference type="Gene3D" id="3.30.70.270">
    <property type="match status" value="1"/>
</dbReference>
<evidence type="ECO:0000259" key="7">
    <source>
        <dbReference type="PROSITE" id="PS50887"/>
    </source>
</evidence>
<dbReference type="GO" id="GO:0005886">
    <property type="term" value="C:plasma membrane"/>
    <property type="evidence" value="ECO:0007669"/>
    <property type="project" value="TreeGrafter"/>
</dbReference>
<comment type="pathway">
    <text evidence="2">Purine metabolism; 3',5'-cyclic di-GMP biosynthesis.</text>
</comment>
<accession>A0A317PXI3</accession>
<evidence type="ECO:0000256" key="1">
    <source>
        <dbReference type="ARBA" id="ARBA00001946"/>
    </source>
</evidence>
<dbReference type="EC" id="2.7.7.65" evidence="3"/>
<dbReference type="Proteomes" id="UP000246744">
    <property type="component" value="Unassembled WGS sequence"/>
</dbReference>
<dbReference type="PROSITE" id="PS50887">
    <property type="entry name" value="GGDEF"/>
    <property type="match status" value="1"/>
</dbReference>
<proteinExistence type="predicted"/>
<dbReference type="InterPro" id="IPR000160">
    <property type="entry name" value="GGDEF_dom"/>
</dbReference>
<evidence type="ECO:0000256" key="4">
    <source>
        <dbReference type="ARBA" id="ARBA00023134"/>
    </source>
</evidence>
<feature type="transmembrane region" description="Helical" evidence="6">
    <location>
        <begin position="74"/>
        <end position="98"/>
    </location>
</feature>
<comment type="catalytic activity">
    <reaction evidence="5">
        <text>2 GTP = 3',3'-c-di-GMP + 2 diphosphate</text>
        <dbReference type="Rhea" id="RHEA:24898"/>
        <dbReference type="ChEBI" id="CHEBI:33019"/>
        <dbReference type="ChEBI" id="CHEBI:37565"/>
        <dbReference type="ChEBI" id="CHEBI:58805"/>
        <dbReference type="EC" id="2.7.7.65"/>
    </reaction>
</comment>
<evidence type="ECO:0000313" key="9">
    <source>
        <dbReference type="Proteomes" id="UP000246744"/>
    </source>
</evidence>
<dbReference type="RefSeq" id="WP_110026499.1">
    <property type="nucleotide sequence ID" value="NZ_QGTS01000008.1"/>
</dbReference>
<dbReference type="OrthoDB" id="9812260at2"/>
<feature type="transmembrane region" description="Helical" evidence="6">
    <location>
        <begin position="128"/>
        <end position="147"/>
    </location>
</feature>
<keyword evidence="4" id="KW-0547">Nucleotide-binding</keyword>
<dbReference type="SUPFAM" id="SSF55073">
    <property type="entry name" value="Nucleotide cyclase"/>
    <property type="match status" value="1"/>
</dbReference>
<name>A0A317PXI3_9ENTR</name>
<dbReference type="GO" id="GO:0005525">
    <property type="term" value="F:GTP binding"/>
    <property type="evidence" value="ECO:0007669"/>
    <property type="project" value="UniProtKB-KW"/>
</dbReference>
<keyword evidence="6" id="KW-1133">Transmembrane helix</keyword>
<sequence length="365" mass="41392">MKTSNTINTDISKGSIWFSLLNVIFCVWLIIRGSYDLTDNYVYQRLTVLYITIITLSFSILAIFYLAHKKEHPALFYSFHTVIFLMGLLWAVIIYILLNYFNDTIISLNLSIITLLPATIAFYTMPIALILFSAPIFFILIFSEFFLRDFFTGLQLTGGVIILFVVTTAYYILAEWYERATKSERENQTLIKTLKKTSDYDSLTGLKNRRSMHSCFESIKNRIPADIFIYAFVIDIDFFKQYNDTLGHIAGDKCLVKVASCIKNAVRKDTDNVFRFGGEEFVILATGNADFDPYELAGRIQSTLKLMALPHPSSAVSDYVTVSIGGAKGHDQLSFDTLIQQADIALYQAKEGGRNRAEIITSNKP</sequence>
<dbReference type="InterPro" id="IPR029787">
    <property type="entry name" value="Nucleotide_cyclase"/>
</dbReference>
<dbReference type="GO" id="GO:0043709">
    <property type="term" value="P:cell adhesion involved in single-species biofilm formation"/>
    <property type="evidence" value="ECO:0007669"/>
    <property type="project" value="TreeGrafter"/>
</dbReference>
<dbReference type="NCBIfam" id="TIGR00254">
    <property type="entry name" value="GGDEF"/>
    <property type="match status" value="1"/>
</dbReference>
<dbReference type="SMART" id="SM00267">
    <property type="entry name" value="GGDEF"/>
    <property type="match status" value="1"/>
</dbReference>
<evidence type="ECO:0000256" key="3">
    <source>
        <dbReference type="ARBA" id="ARBA00012528"/>
    </source>
</evidence>
<keyword evidence="9" id="KW-1185">Reference proteome</keyword>
<feature type="transmembrane region" description="Helical" evidence="6">
    <location>
        <begin position="16"/>
        <end position="35"/>
    </location>
</feature>
<dbReference type="InterPro" id="IPR033444">
    <property type="entry name" value="MASE5"/>
</dbReference>